<dbReference type="OrthoDB" id="7173374at2"/>
<keyword evidence="3" id="KW-1185">Reference proteome</keyword>
<organism evidence="2 3">
    <name type="scientific">Asticcacaulis taihuensis</name>
    <dbReference type="NCBI Taxonomy" id="260084"/>
    <lineage>
        <taxon>Bacteria</taxon>
        <taxon>Pseudomonadati</taxon>
        <taxon>Pseudomonadota</taxon>
        <taxon>Alphaproteobacteria</taxon>
        <taxon>Caulobacterales</taxon>
        <taxon>Caulobacteraceae</taxon>
        <taxon>Asticcacaulis</taxon>
    </lineage>
</organism>
<dbReference type="EMBL" id="FMTS01000001">
    <property type="protein sequence ID" value="SCW40820.1"/>
    <property type="molecule type" value="Genomic_DNA"/>
</dbReference>
<reference evidence="3" key="1">
    <citation type="submission" date="2016-10" db="EMBL/GenBank/DDBJ databases">
        <authorList>
            <person name="Varghese N."/>
            <person name="Submissions S."/>
        </authorList>
    </citation>
    <scope>NUCLEOTIDE SEQUENCE [LARGE SCALE GENOMIC DNA]</scope>
    <source>
        <strain evidence="3">CGMCC 1.3431</strain>
    </source>
</reference>
<proteinExistence type="predicted"/>
<dbReference type="STRING" id="260084.SAMN02927928_1003"/>
<sequence>MVKSLERGLYDLLETRLSPECLAAFKARGDDAWVLGDLDDNATTDFYIDDMLTLLAIHGVKPPAEQKVSPFWWLWPDKCLVYRDFTVGELKALAKSKVWPADAYSYEPVPLSQKLTSLTVMLVLAGLVIGIAALLVFWAVHWLS</sequence>
<dbReference type="Proteomes" id="UP000199150">
    <property type="component" value="Unassembled WGS sequence"/>
</dbReference>
<feature type="transmembrane region" description="Helical" evidence="1">
    <location>
        <begin position="118"/>
        <end position="140"/>
    </location>
</feature>
<accession>A0A1G4Q8A5</accession>
<evidence type="ECO:0000256" key="1">
    <source>
        <dbReference type="SAM" id="Phobius"/>
    </source>
</evidence>
<name>A0A1G4Q8A5_9CAUL</name>
<keyword evidence="1" id="KW-0812">Transmembrane</keyword>
<evidence type="ECO:0000313" key="3">
    <source>
        <dbReference type="Proteomes" id="UP000199150"/>
    </source>
</evidence>
<gene>
    <name evidence="2" type="ORF">SAMN02927928_1003</name>
</gene>
<protein>
    <submittedName>
        <fullName evidence="2">Uncharacterized protein</fullName>
    </submittedName>
</protein>
<evidence type="ECO:0000313" key="2">
    <source>
        <dbReference type="EMBL" id="SCW40820.1"/>
    </source>
</evidence>
<keyword evidence="1" id="KW-0472">Membrane</keyword>
<dbReference type="AlphaFoldDB" id="A0A1G4Q8A5"/>
<dbReference type="RefSeq" id="WP_090644376.1">
    <property type="nucleotide sequence ID" value="NZ_CBCRYE010000001.1"/>
</dbReference>
<keyword evidence="1" id="KW-1133">Transmembrane helix</keyword>